<reference evidence="5 6" key="1">
    <citation type="submission" date="2020-08" db="EMBL/GenBank/DDBJ databases">
        <title>A Genomic Blueprint of the Chicken Gut Microbiome.</title>
        <authorList>
            <person name="Gilroy R."/>
            <person name="Ravi A."/>
            <person name="Getino M."/>
            <person name="Pursley I."/>
            <person name="Horton D.L."/>
            <person name="Alikhan N.-F."/>
            <person name="Baker D."/>
            <person name="Gharbi K."/>
            <person name="Hall N."/>
            <person name="Watson M."/>
            <person name="Adriaenssens E.M."/>
            <person name="Foster-Nyarko E."/>
            <person name="Jarju S."/>
            <person name="Secka A."/>
            <person name="Antonio M."/>
            <person name="Oren A."/>
            <person name="Chaudhuri R."/>
            <person name="La Ragione R.M."/>
            <person name="Hildebrand F."/>
            <person name="Pallen M.J."/>
        </authorList>
    </citation>
    <scope>NUCLEOTIDE SEQUENCE [LARGE SCALE GENOMIC DNA]</scope>
    <source>
        <strain evidence="5 6">Re57</strain>
    </source>
</reference>
<dbReference type="Proteomes" id="UP000651517">
    <property type="component" value="Unassembled WGS sequence"/>
</dbReference>
<sequence length="285" mass="29812">MWTLRSQAVAPEVVVTAASGVAETAGVAGPADPTGATKTAGVPLALGSWAQARAGVLSPAERARAARFATPELAGRWSAAQMLLRVVLAAQLDADPAALRFERTAAGKPMLGGEHKGAVPFSLTHTEDWVLIAVSSGHAVSPDCALGIDAEPRVTHGVAAELACVFTPGEQDQLAGLREEVFPAATTQLWTRKEAYLKALGTGLLRDPSLDTIGAGQQPRIPADAPAGTTITDLPLLPGSAVHAALCVIDRLPDCWCMRPVVDSSASHQRSDHRFSHRQCRRAHP</sequence>
<dbReference type="RefSeq" id="WP_191725424.1">
    <property type="nucleotide sequence ID" value="NZ_JACSPY010000002.1"/>
</dbReference>
<dbReference type="InterPro" id="IPR050559">
    <property type="entry name" value="P-Pant_transferase_sf"/>
</dbReference>
<dbReference type="GO" id="GO:0016740">
    <property type="term" value="F:transferase activity"/>
    <property type="evidence" value="ECO:0007669"/>
    <property type="project" value="UniProtKB-KW"/>
</dbReference>
<evidence type="ECO:0000256" key="1">
    <source>
        <dbReference type="ARBA" id="ARBA00010990"/>
    </source>
</evidence>
<evidence type="ECO:0000259" key="3">
    <source>
        <dbReference type="Pfam" id="PF01648"/>
    </source>
</evidence>
<keyword evidence="2 5" id="KW-0808">Transferase</keyword>
<dbReference type="Pfam" id="PF22624">
    <property type="entry name" value="AASDHPPT_N"/>
    <property type="match status" value="1"/>
</dbReference>
<name>A0ABR8WS34_9MICO</name>
<dbReference type="EMBL" id="JACSPY010000002">
    <property type="protein sequence ID" value="MBD8019892.1"/>
    <property type="molecule type" value="Genomic_DNA"/>
</dbReference>
<dbReference type="InterPro" id="IPR055066">
    <property type="entry name" value="AASDHPPT_N"/>
</dbReference>
<accession>A0ABR8WS34</accession>
<protein>
    <submittedName>
        <fullName evidence="5">4'-phosphopantetheinyl transferase superfamily protein</fullName>
    </submittedName>
</protein>
<evidence type="ECO:0000313" key="6">
    <source>
        <dbReference type="Proteomes" id="UP000651517"/>
    </source>
</evidence>
<comment type="similarity">
    <text evidence="1">Belongs to the P-Pant transferase superfamily. Gsp/Sfp/HetI/AcpT family.</text>
</comment>
<dbReference type="Pfam" id="PF01648">
    <property type="entry name" value="ACPS"/>
    <property type="match status" value="1"/>
</dbReference>
<dbReference type="PANTHER" id="PTHR12215">
    <property type="entry name" value="PHOSPHOPANTETHEINE TRANSFERASE"/>
    <property type="match status" value="1"/>
</dbReference>
<feature type="domain" description="4'-phosphopantetheinyl transferase N-terminal" evidence="4">
    <location>
        <begin position="54"/>
        <end position="135"/>
    </location>
</feature>
<proteinExistence type="inferred from homology"/>
<dbReference type="PANTHER" id="PTHR12215:SF15">
    <property type="entry name" value="4'-PHOSPHOPANTETHEINYL TRANSFERASE SUPERFAMILY-RELATED"/>
    <property type="match status" value="1"/>
</dbReference>
<evidence type="ECO:0000313" key="5">
    <source>
        <dbReference type="EMBL" id="MBD8019892.1"/>
    </source>
</evidence>
<dbReference type="InterPro" id="IPR037143">
    <property type="entry name" value="4-PPantetheinyl_Trfase_dom_sf"/>
</dbReference>
<organism evidence="5 6">
    <name type="scientific">Brevibacterium gallinarum</name>
    <dbReference type="NCBI Taxonomy" id="2762220"/>
    <lineage>
        <taxon>Bacteria</taxon>
        <taxon>Bacillati</taxon>
        <taxon>Actinomycetota</taxon>
        <taxon>Actinomycetes</taxon>
        <taxon>Micrococcales</taxon>
        <taxon>Brevibacteriaceae</taxon>
        <taxon>Brevibacterium</taxon>
    </lineage>
</organism>
<evidence type="ECO:0000259" key="4">
    <source>
        <dbReference type="Pfam" id="PF22624"/>
    </source>
</evidence>
<comment type="caution">
    <text evidence="5">The sequence shown here is derived from an EMBL/GenBank/DDBJ whole genome shotgun (WGS) entry which is preliminary data.</text>
</comment>
<evidence type="ECO:0000256" key="2">
    <source>
        <dbReference type="ARBA" id="ARBA00022679"/>
    </source>
</evidence>
<keyword evidence="6" id="KW-1185">Reference proteome</keyword>
<dbReference type="SUPFAM" id="SSF56214">
    <property type="entry name" value="4'-phosphopantetheinyl transferase"/>
    <property type="match status" value="2"/>
</dbReference>
<feature type="domain" description="4'-phosphopantetheinyl transferase" evidence="3">
    <location>
        <begin position="146"/>
        <end position="209"/>
    </location>
</feature>
<gene>
    <name evidence="5" type="ORF">H9634_03720</name>
</gene>
<dbReference type="InterPro" id="IPR008278">
    <property type="entry name" value="4-PPantetheinyl_Trfase_dom"/>
</dbReference>
<dbReference type="Gene3D" id="3.90.470.20">
    <property type="entry name" value="4'-phosphopantetheinyl transferase domain"/>
    <property type="match status" value="1"/>
</dbReference>